<accession>A0A323TJ74</accession>
<proteinExistence type="predicted"/>
<dbReference type="AlphaFoldDB" id="A0A323TJ74"/>
<organism evidence="1 2">
    <name type="scientific">Salipaludibacillus keqinensis</name>
    <dbReference type="NCBI Taxonomy" id="2045207"/>
    <lineage>
        <taxon>Bacteria</taxon>
        <taxon>Bacillati</taxon>
        <taxon>Bacillota</taxon>
        <taxon>Bacilli</taxon>
        <taxon>Bacillales</taxon>
        <taxon>Bacillaceae</taxon>
    </lineage>
</organism>
<dbReference type="EMBL" id="PDOD01000001">
    <property type="protein sequence ID" value="PYZ94981.1"/>
    <property type="molecule type" value="Genomic_DNA"/>
</dbReference>
<protein>
    <submittedName>
        <fullName evidence="1">Uncharacterized protein</fullName>
    </submittedName>
</protein>
<reference evidence="1 2" key="1">
    <citation type="submission" date="2017-10" db="EMBL/GenBank/DDBJ databases">
        <title>Bacillus sp. nov., a halophilic bacterium isolated from a Keqin Lake.</title>
        <authorList>
            <person name="Wang H."/>
        </authorList>
    </citation>
    <scope>NUCLEOTIDE SEQUENCE [LARGE SCALE GENOMIC DNA]</scope>
    <source>
        <strain evidence="1 2">KQ-12</strain>
    </source>
</reference>
<dbReference type="Proteomes" id="UP000248214">
    <property type="component" value="Unassembled WGS sequence"/>
</dbReference>
<gene>
    <name evidence="1" type="ORF">CR194_05550</name>
</gene>
<comment type="caution">
    <text evidence="1">The sequence shown here is derived from an EMBL/GenBank/DDBJ whole genome shotgun (WGS) entry which is preliminary data.</text>
</comment>
<evidence type="ECO:0000313" key="2">
    <source>
        <dbReference type="Proteomes" id="UP000248214"/>
    </source>
</evidence>
<keyword evidence="2" id="KW-1185">Reference proteome</keyword>
<sequence length="140" mass="16243">MIEGLIQKSFFADIARKTSRTMDMDQFFSSWFFRMMTFFSSRFTGSRKAQPSWCEHQVYKGYCNLPNGQFCSKECSEGMGLEGRCPEGFQPSHSWGYRVTGCWCDTFRGRNIICCDCTPSWNSPFQPSPADCGCFHFMDW</sequence>
<evidence type="ECO:0000313" key="1">
    <source>
        <dbReference type="EMBL" id="PYZ94981.1"/>
    </source>
</evidence>
<name>A0A323TJ74_9BACI</name>